<proteinExistence type="predicted"/>
<evidence type="ECO:0000313" key="1">
    <source>
        <dbReference type="EMBL" id="QBK93845.1"/>
    </source>
</evidence>
<name>A0A481ZEN5_9VIRU</name>
<gene>
    <name evidence="1" type="ORF">LCPAC406_01590</name>
</gene>
<accession>A0A481ZEN5</accession>
<dbReference type="EMBL" id="MK500606">
    <property type="protein sequence ID" value="QBK93845.1"/>
    <property type="molecule type" value="Genomic_DNA"/>
</dbReference>
<sequence length="395" mass="47149">MLSRDILRKTFLYLTVKETSLILRTNTKFNITNDYLLKNQILNEFGVEKMYMSTWKDTAKFLIDVNMINVKKRWIDGRTYEQILSDSLESKEEDYFYKLRLKHEMFVEFDELSNDIYEELIEDFGPLNVACSEIEKCALENYPDIDPPTREFTVISQVYAYMKSDKSITNFFFSDYADDIEGPIIYKYAMDIMLPIMRFSYICINDFVWHWRRYRNFGSPSTIAVNENEDVPWIDDIWINDVTYRSLLLDNDSISIMKVWNKAECGFLFINNLWSLEYIEEYLMEELGNEEYEFLLTNSKQKKVITNELKVIIISIFDIKEQYRANFDNFFRSVITDEDMAMNRKISSLIDPLLYVKSYNAFRDDQIDILFGDIYETYASTLTNRYSRARGYPVI</sequence>
<reference evidence="1" key="1">
    <citation type="journal article" date="2019" name="MBio">
        <title>Virus Genomes from Deep Sea Sediments Expand the Ocean Megavirome and Support Independent Origins of Viral Gigantism.</title>
        <authorList>
            <person name="Backstrom D."/>
            <person name="Yutin N."/>
            <person name="Jorgensen S.L."/>
            <person name="Dharamshi J."/>
            <person name="Homa F."/>
            <person name="Zaremba-Niedwiedzka K."/>
            <person name="Spang A."/>
            <person name="Wolf Y.I."/>
            <person name="Koonin E.V."/>
            <person name="Ettema T.J."/>
        </authorList>
    </citation>
    <scope>NUCLEOTIDE SEQUENCE</scope>
</reference>
<protein>
    <submittedName>
        <fullName evidence="1">Uncharacterized protein</fullName>
    </submittedName>
</protein>
<organism evidence="1">
    <name type="scientific">Pithovirus LCPAC406</name>
    <dbReference type="NCBI Taxonomy" id="2506599"/>
    <lineage>
        <taxon>Viruses</taxon>
        <taxon>Pithoviruses</taxon>
    </lineage>
</organism>